<evidence type="ECO:0000256" key="1">
    <source>
        <dbReference type="ARBA" id="ARBA00018672"/>
    </source>
</evidence>
<comment type="function">
    <text evidence="7">May play the central regulatory role in sporulation. It may be an element of the effector pathway responsible for the activation of sporulation genes in response to nutritional stress. Spo0A may act in concert with spo0H (a sigma factor) to control the expression of some genes that are critical to the sporulation process.</text>
</comment>
<feature type="domain" description="Response regulatory" evidence="10">
    <location>
        <begin position="3"/>
        <end position="115"/>
    </location>
</feature>
<dbReference type="Gene3D" id="1.10.10.10">
    <property type="entry name" value="Winged helix-like DNA-binding domain superfamily/Winged helix DNA-binding domain"/>
    <property type="match status" value="1"/>
</dbReference>
<keyword evidence="13" id="KW-1185">Reference proteome</keyword>
<dbReference type="InterPro" id="IPR001789">
    <property type="entry name" value="Sig_transdc_resp-reg_receiver"/>
</dbReference>
<dbReference type="Pfam" id="PF00072">
    <property type="entry name" value="Response_reg"/>
    <property type="match status" value="1"/>
</dbReference>
<evidence type="ECO:0000256" key="2">
    <source>
        <dbReference type="ARBA" id="ARBA00022553"/>
    </source>
</evidence>
<accession>A0ABW9GZK7</accession>
<name>A0ABW9GZK7_9FIRM</name>
<keyword evidence="2 8" id="KW-0597">Phosphoprotein</keyword>
<feature type="modified residue" description="4-aspartylphosphate" evidence="8">
    <location>
        <position position="52"/>
    </location>
</feature>
<dbReference type="CDD" id="cd00383">
    <property type="entry name" value="trans_reg_C"/>
    <property type="match status" value="1"/>
</dbReference>
<evidence type="ECO:0000259" key="10">
    <source>
        <dbReference type="PROSITE" id="PS50110"/>
    </source>
</evidence>
<dbReference type="SUPFAM" id="SSF52172">
    <property type="entry name" value="CheY-like"/>
    <property type="match status" value="1"/>
</dbReference>
<reference evidence="12 13" key="1">
    <citation type="journal article" date="2016" name="Int. J. Syst. Evol. Microbiol.">
        <title>Peptococcus simiae sp. nov., isolated from rhesus macaque faeces and emended description of the genus Peptococcus.</title>
        <authorList>
            <person name="Shkoporov A.N."/>
            <person name="Efimov B.A."/>
            <person name="Kondova I."/>
            <person name="Ouwerling B."/>
            <person name="Chaplin A.V."/>
            <person name="Shcherbakova V.A."/>
            <person name="Langermans J.A.M."/>
        </authorList>
    </citation>
    <scope>NUCLEOTIDE SEQUENCE [LARGE SCALE GENOMIC DNA]</scope>
    <source>
        <strain evidence="12 13">M108</strain>
    </source>
</reference>
<dbReference type="Gene3D" id="3.40.50.2300">
    <property type="match status" value="1"/>
</dbReference>
<dbReference type="RefSeq" id="WP_408977484.1">
    <property type="nucleotide sequence ID" value="NZ_JBJUVG010000007.1"/>
</dbReference>
<feature type="domain" description="OmpR/PhoB-type" evidence="11">
    <location>
        <begin position="120"/>
        <end position="221"/>
    </location>
</feature>
<feature type="DNA-binding region" description="OmpR/PhoB-type" evidence="9">
    <location>
        <begin position="120"/>
        <end position="221"/>
    </location>
</feature>
<evidence type="ECO:0000256" key="3">
    <source>
        <dbReference type="ARBA" id="ARBA00023012"/>
    </source>
</evidence>
<dbReference type="Pfam" id="PF00486">
    <property type="entry name" value="Trans_reg_C"/>
    <property type="match status" value="1"/>
</dbReference>
<dbReference type="SMART" id="SM00862">
    <property type="entry name" value="Trans_reg_C"/>
    <property type="match status" value="1"/>
</dbReference>
<evidence type="ECO:0000256" key="8">
    <source>
        <dbReference type="PROSITE-ProRule" id="PRU00169"/>
    </source>
</evidence>
<keyword evidence="3" id="KW-0902">Two-component regulatory system</keyword>
<comment type="caution">
    <text evidence="12">The sequence shown here is derived from an EMBL/GenBank/DDBJ whole genome shotgun (WGS) entry which is preliminary data.</text>
</comment>
<evidence type="ECO:0000256" key="6">
    <source>
        <dbReference type="ARBA" id="ARBA00023163"/>
    </source>
</evidence>
<sequence length="226" mass="25071">MTSLLIIEDDAYLAQGLATALAPEVDTVFHAANYVEAVTALKDHQPSLILLDIQLPDGSGFDLLPLAQLEADRIICLTVKDAEWEIVRALEAGAHDYLTKPFSLAELRARVRAQLRELTPNRHYRDGYLQLDFNQLVFTVKASDLSLSSQEIRFLSHLLAAGGQTVSRPALIEAVWPMDQAGGGDNALSMLAARLRQKIEPDPHQPRYIQTVHGRGYRWGEEGPHV</sequence>
<dbReference type="Gene3D" id="6.10.250.690">
    <property type="match status" value="1"/>
</dbReference>
<dbReference type="SUPFAM" id="SSF46894">
    <property type="entry name" value="C-terminal effector domain of the bipartite response regulators"/>
    <property type="match status" value="1"/>
</dbReference>
<evidence type="ECO:0000256" key="4">
    <source>
        <dbReference type="ARBA" id="ARBA00023015"/>
    </source>
</evidence>
<dbReference type="PANTHER" id="PTHR48111:SF1">
    <property type="entry name" value="TWO-COMPONENT RESPONSE REGULATOR ORR33"/>
    <property type="match status" value="1"/>
</dbReference>
<dbReference type="InterPro" id="IPR001867">
    <property type="entry name" value="OmpR/PhoB-type_DNA-bd"/>
</dbReference>
<keyword evidence="5 9" id="KW-0238">DNA-binding</keyword>
<dbReference type="InterPro" id="IPR011006">
    <property type="entry name" value="CheY-like_superfamily"/>
</dbReference>
<dbReference type="EMBL" id="JBJUVG010000007">
    <property type="protein sequence ID" value="MFM9413870.1"/>
    <property type="molecule type" value="Genomic_DNA"/>
</dbReference>
<proteinExistence type="predicted"/>
<evidence type="ECO:0000259" key="11">
    <source>
        <dbReference type="PROSITE" id="PS51755"/>
    </source>
</evidence>
<dbReference type="InterPro" id="IPR039420">
    <property type="entry name" value="WalR-like"/>
</dbReference>
<evidence type="ECO:0000256" key="5">
    <source>
        <dbReference type="ARBA" id="ARBA00023125"/>
    </source>
</evidence>
<dbReference type="SMART" id="SM00448">
    <property type="entry name" value="REC"/>
    <property type="match status" value="1"/>
</dbReference>
<dbReference type="PANTHER" id="PTHR48111">
    <property type="entry name" value="REGULATOR OF RPOS"/>
    <property type="match status" value="1"/>
</dbReference>
<protein>
    <recommendedName>
        <fullName evidence="1">Stage 0 sporulation protein A homolog</fullName>
    </recommendedName>
</protein>
<evidence type="ECO:0000313" key="13">
    <source>
        <dbReference type="Proteomes" id="UP001631949"/>
    </source>
</evidence>
<dbReference type="Proteomes" id="UP001631949">
    <property type="component" value="Unassembled WGS sequence"/>
</dbReference>
<organism evidence="12 13">
    <name type="scientific">Peptococcus simiae</name>
    <dbReference type="NCBI Taxonomy" id="1643805"/>
    <lineage>
        <taxon>Bacteria</taxon>
        <taxon>Bacillati</taxon>
        <taxon>Bacillota</taxon>
        <taxon>Clostridia</taxon>
        <taxon>Eubacteriales</taxon>
        <taxon>Peptococcaceae</taxon>
        <taxon>Peptococcus</taxon>
    </lineage>
</organism>
<evidence type="ECO:0000256" key="7">
    <source>
        <dbReference type="ARBA" id="ARBA00024867"/>
    </source>
</evidence>
<dbReference type="PROSITE" id="PS50110">
    <property type="entry name" value="RESPONSE_REGULATORY"/>
    <property type="match status" value="1"/>
</dbReference>
<keyword evidence="6" id="KW-0804">Transcription</keyword>
<evidence type="ECO:0000256" key="9">
    <source>
        <dbReference type="PROSITE-ProRule" id="PRU01091"/>
    </source>
</evidence>
<dbReference type="InterPro" id="IPR036388">
    <property type="entry name" value="WH-like_DNA-bd_sf"/>
</dbReference>
<dbReference type="InterPro" id="IPR016032">
    <property type="entry name" value="Sig_transdc_resp-reg_C-effctor"/>
</dbReference>
<evidence type="ECO:0000313" key="12">
    <source>
        <dbReference type="EMBL" id="MFM9413870.1"/>
    </source>
</evidence>
<gene>
    <name evidence="12" type="ORF">ACKQTC_05785</name>
</gene>
<keyword evidence="4" id="KW-0805">Transcription regulation</keyword>
<dbReference type="PROSITE" id="PS51755">
    <property type="entry name" value="OMPR_PHOB"/>
    <property type="match status" value="1"/>
</dbReference>